<sequence length="209" mass="22569">MNSKVLVGYLEASNPTALGFLRNKFPESKQMLSGAMDFGGDNKNPTKTEPPNRTASFELIKETVEQLIKDIDSLVLVMKSSMLLVRRIRLSSSVVAAATGVISAALAFMAQGTPLASDKVAVGVAAVTALSGFLGVFAEHFERTPIGVKFGGVEELTSLVNMRADVERISIRTRHDDLNPCSEEEIKQSLGLVTDITLKVLRLKYLSPS</sequence>
<protein>
    <submittedName>
        <fullName evidence="2">Uncharacterized protein</fullName>
    </submittedName>
</protein>
<feature type="transmembrane region" description="Helical" evidence="1">
    <location>
        <begin position="120"/>
        <end position="138"/>
    </location>
</feature>
<keyword evidence="3" id="KW-1185">Reference proteome</keyword>
<dbReference type="EMBL" id="CP046621">
    <property type="protein sequence ID" value="QGW77963.1"/>
    <property type="molecule type" value="Genomic_DNA"/>
</dbReference>
<keyword evidence="1" id="KW-0472">Membrane</keyword>
<organism evidence="2 3">
    <name type="scientific">Pseudomonas alkylphenolica</name>
    <dbReference type="NCBI Taxonomy" id="237609"/>
    <lineage>
        <taxon>Bacteria</taxon>
        <taxon>Pseudomonadati</taxon>
        <taxon>Pseudomonadota</taxon>
        <taxon>Gammaproteobacteria</taxon>
        <taxon>Pseudomonadales</taxon>
        <taxon>Pseudomonadaceae</taxon>
        <taxon>Pseudomonas</taxon>
    </lineage>
</organism>
<evidence type="ECO:0000313" key="2">
    <source>
        <dbReference type="EMBL" id="QGW77963.1"/>
    </source>
</evidence>
<reference evidence="2" key="1">
    <citation type="submission" date="2019-12" db="EMBL/GenBank/DDBJ databases">
        <title>Hybrid Genome Assemblies of two High G+C Isolates from Undergraduate Microbiology Courses.</title>
        <authorList>
            <person name="Ne Ville C.J."/>
            <person name="Enright D."/>
            <person name="Hernandez I."/>
            <person name="Dodsworth J."/>
            <person name="Orwin P.M."/>
        </authorList>
    </citation>
    <scope>NUCLEOTIDE SEQUENCE [LARGE SCALE GENOMIC DNA]</scope>
    <source>
        <strain evidence="2">Neo</strain>
    </source>
</reference>
<accession>A0A6I6GTX1</accession>
<feature type="transmembrane region" description="Helical" evidence="1">
    <location>
        <begin position="88"/>
        <end position="108"/>
    </location>
</feature>
<name>A0A6I6GTX1_9PSED</name>
<dbReference type="AlphaFoldDB" id="A0A6I6GTX1"/>
<proteinExistence type="predicted"/>
<keyword evidence="1" id="KW-1133">Transmembrane helix</keyword>
<dbReference type="RefSeq" id="WP_157192909.1">
    <property type="nucleotide sequence ID" value="NZ_CP046621.1"/>
</dbReference>
<dbReference type="Proteomes" id="UP000426235">
    <property type="component" value="Chromosome"/>
</dbReference>
<gene>
    <name evidence="2" type="ORF">GPJ81_15115</name>
</gene>
<evidence type="ECO:0000256" key="1">
    <source>
        <dbReference type="SAM" id="Phobius"/>
    </source>
</evidence>
<keyword evidence="1" id="KW-0812">Transmembrane</keyword>
<evidence type="ECO:0000313" key="3">
    <source>
        <dbReference type="Proteomes" id="UP000426235"/>
    </source>
</evidence>